<dbReference type="Proteomes" id="UP000654075">
    <property type="component" value="Unassembled WGS sequence"/>
</dbReference>
<comment type="caution">
    <text evidence="20">The sequence shown here is derived from an EMBL/GenBank/DDBJ whole genome shotgun (WGS) entry which is preliminary data.</text>
</comment>
<evidence type="ECO:0000256" key="9">
    <source>
        <dbReference type="ARBA" id="ARBA00022989"/>
    </source>
</evidence>
<dbReference type="GO" id="GO:0015078">
    <property type="term" value="F:proton transmembrane transporter activity"/>
    <property type="evidence" value="ECO:0007669"/>
    <property type="project" value="InterPro"/>
</dbReference>
<dbReference type="GO" id="GO:0016740">
    <property type="term" value="F:transferase activity"/>
    <property type="evidence" value="ECO:0007669"/>
    <property type="project" value="InterPro"/>
</dbReference>
<evidence type="ECO:0000256" key="17">
    <source>
        <dbReference type="SAM" id="Phobius"/>
    </source>
</evidence>
<dbReference type="GO" id="GO:0033177">
    <property type="term" value="C:proton-transporting two-sector ATPase complex, proton-transporting domain"/>
    <property type="evidence" value="ECO:0007669"/>
    <property type="project" value="InterPro"/>
</dbReference>
<dbReference type="InterPro" id="IPR014043">
    <property type="entry name" value="Acyl_transferase_dom"/>
</dbReference>
<dbReference type="SMART" id="SM00827">
    <property type="entry name" value="PKS_AT"/>
    <property type="match status" value="1"/>
</dbReference>
<name>A0A813HUY2_POLGL</name>
<dbReference type="PROSITE" id="PS00018">
    <property type="entry name" value="EF_HAND_1"/>
    <property type="match status" value="3"/>
</dbReference>
<comment type="subcellular location">
    <subcellularLocation>
        <location evidence="1">Cell membrane</location>
        <topology evidence="1">Multi-pass membrane protein</topology>
    </subcellularLocation>
</comment>
<dbReference type="EMBL" id="CAJNNV010033057">
    <property type="protein sequence ID" value="CAE8641967.1"/>
    <property type="molecule type" value="Genomic_DNA"/>
</dbReference>
<dbReference type="InterPro" id="IPR052760">
    <property type="entry name" value="Mitochondrial_malonyltrans"/>
</dbReference>
<keyword evidence="6 17" id="KW-0812">Transmembrane</keyword>
<dbReference type="Gene3D" id="1.20.20.10">
    <property type="entry name" value="F1F0 ATP synthase subunit C"/>
    <property type="match status" value="1"/>
</dbReference>
<feature type="chain" id="PRO_5032342986" description="ATP synthase F0 sector subunit C" evidence="18">
    <location>
        <begin position="23"/>
        <end position="1225"/>
    </location>
</feature>
<keyword evidence="21" id="KW-1185">Reference proteome</keyword>
<dbReference type="InterPro" id="IPR001227">
    <property type="entry name" value="Ac_transferase_dom_sf"/>
</dbReference>
<dbReference type="CDD" id="cd18183">
    <property type="entry name" value="ATP-synt_Fo_c_ATPH"/>
    <property type="match status" value="1"/>
</dbReference>
<gene>
    <name evidence="20" type="ORF">PGLA1383_LOCUS56530</name>
</gene>
<dbReference type="SUPFAM" id="SSF52151">
    <property type="entry name" value="FabD/lysophospholipase-like"/>
    <property type="match status" value="2"/>
</dbReference>
<dbReference type="InterPro" id="IPR002379">
    <property type="entry name" value="ATPase_proteolipid_c-like_dom"/>
</dbReference>
<evidence type="ECO:0000313" key="21">
    <source>
        <dbReference type="Proteomes" id="UP000654075"/>
    </source>
</evidence>
<evidence type="ECO:0000256" key="13">
    <source>
        <dbReference type="ARBA" id="ARBA00023310"/>
    </source>
</evidence>
<evidence type="ECO:0000256" key="18">
    <source>
        <dbReference type="SAM" id="SignalP"/>
    </source>
</evidence>
<feature type="transmembrane region" description="Helical" evidence="17">
    <location>
        <begin position="41"/>
        <end position="61"/>
    </location>
</feature>
<evidence type="ECO:0000256" key="4">
    <source>
        <dbReference type="ARBA" id="ARBA00022475"/>
    </source>
</evidence>
<evidence type="ECO:0000256" key="11">
    <source>
        <dbReference type="ARBA" id="ARBA00023121"/>
    </source>
</evidence>
<organism evidence="20 21">
    <name type="scientific">Polarella glacialis</name>
    <name type="common">Dinoflagellate</name>
    <dbReference type="NCBI Taxonomy" id="89957"/>
    <lineage>
        <taxon>Eukaryota</taxon>
        <taxon>Sar</taxon>
        <taxon>Alveolata</taxon>
        <taxon>Dinophyceae</taxon>
        <taxon>Suessiales</taxon>
        <taxon>Suessiaceae</taxon>
        <taxon>Polarella</taxon>
    </lineage>
</organism>
<evidence type="ECO:0000256" key="15">
    <source>
        <dbReference type="ARBA" id="ARBA00032869"/>
    </source>
</evidence>
<dbReference type="SUPFAM" id="SSF81333">
    <property type="entry name" value="F1F0 ATP synthase subunit C"/>
    <property type="match status" value="1"/>
</dbReference>
<dbReference type="InterPro" id="IPR016035">
    <property type="entry name" value="Acyl_Trfase/lysoPLipase"/>
</dbReference>
<keyword evidence="18" id="KW-0732">Signal</keyword>
<feature type="domain" description="Malonyl-CoA:ACP transacylase (MAT)" evidence="19">
    <location>
        <begin position="963"/>
        <end position="1225"/>
    </location>
</feature>
<evidence type="ECO:0000256" key="1">
    <source>
        <dbReference type="ARBA" id="ARBA00004651"/>
    </source>
</evidence>
<keyword evidence="4" id="KW-1003">Cell membrane</keyword>
<proteinExistence type="inferred from homology"/>
<dbReference type="InterPro" id="IPR018247">
    <property type="entry name" value="EF_Hand_1_Ca_BS"/>
</dbReference>
<dbReference type="GO" id="GO:0008289">
    <property type="term" value="F:lipid binding"/>
    <property type="evidence" value="ECO:0007669"/>
    <property type="project" value="UniProtKB-KW"/>
</dbReference>
<evidence type="ECO:0000313" key="20">
    <source>
        <dbReference type="EMBL" id="CAE8641967.1"/>
    </source>
</evidence>
<keyword evidence="8" id="KW-0106">Calcium</keyword>
<evidence type="ECO:0000256" key="6">
    <source>
        <dbReference type="ARBA" id="ARBA00022692"/>
    </source>
</evidence>
<sequence length="1225" mass="130217">MAAPRSMALTAAVLVACTFCAARTFVPAVAGFRTVQAPAGAFPAAAISAVVMTTPTIAFAASEGSQWIPALSAVGAGFAIGLAAIGSGVGQGIASGRCIDGISRQPEVADDLRGVLLLSLAFMESLTIYGLVIALVQPPALVRSGFLILVWLPPDLFSNSASDNLFDFPLLVHQFAEVGLESMACNGETRYTGLEGHCSAEATDSFVSCSERLGFRRHCVTSRSMSVQAVRNSTAAISSCFFDREFGSQRPPPSLFVLSFSGQSQTNLDSYPGYPSLRDPSLEKLFVFGGSGPSLPGARCSEKMACRSKALALGLATGLAALTANGFAESFVSVAGRPATEAPQRRAAVTAAGTGLRSSSFAQERPSEYGAAGALLAGATLGLAVAAASVTARRAGDGEFAGYSNKLAFLFPGQGAQSVGMCKDLAAEVPKAKQMFEQASEILGYDLLDRCVNGPKEVLDTTSVSQPAIFVASMAAVEKLRGEEGNGVGSFEFAVSVAFGPESALFSFFRSQAMGLSLGEYSALCFAGALSAAPSDESAFLPDSGGVLGRREIPASFWDVCLESASLFFQGCPSRFLSLQPAAALAAGAAEVTAEHLRSFFRQADVGPSDGRLSLNEFLDFAELQAKLMEREAAILPPHMDLDSDGSLSESELLQDLKTWEDAVYLADDAAVKELVRARDLELEKFKVADGPNGNGRLEGEELISMFGHGVDAAVTEVLAKSSLQAKDSDGNGKLSHHEFWWDHVHDEELDDDGRNRTLTFSMLDLDGDGELNVAELVSWESGSYFRREAVAKTLMIGSRGSLISDDFLPPPPLHGNTNNNHESESLSSEEQPGVSLSLTELLAAWEDIRFSGAAIPLLGLITYATSDDTLYDADAWLRHAEAHKKLSAFQDKTHYYHLGKGDVDRQEWVALQCARNAKDFIFWTGTPDVPTFLQTYSDGDAGEKNQPVEVSIPGQVVSDIHMSQRAVGQSHDSWKLACHMLLERHANRSSRIRPLTLFRQANNSRTETDDFCSKTGPATLWAESAASFEDGVRVTKARGEAMQAAADAVESGMVSIVGLDAATTEALCAKATELSGKQIRIANYLCNGNYTVSGDKVACAKLVEIAKPDFKAKMAVTLAVAGAFHTDFMAPAVPKLREVLAGVDLKRPRIPVVSNVDAKAHSDPEIIKEILAKQVTAPVMWEQQMGDMIASGTFERAYELGPGKVIAGIMKRISKTAEVTGISV</sequence>
<dbReference type="InterPro" id="IPR020537">
    <property type="entry name" value="ATP_synth_F0_csu_DDCD_BS"/>
</dbReference>
<feature type="compositionally biased region" description="Low complexity" evidence="16">
    <location>
        <begin position="817"/>
        <end position="831"/>
    </location>
</feature>
<dbReference type="InterPro" id="IPR000454">
    <property type="entry name" value="ATP_synth_F0_csu"/>
</dbReference>
<dbReference type="InterPro" id="IPR016036">
    <property type="entry name" value="Malonyl_transacylase_ACP-bd"/>
</dbReference>
<evidence type="ECO:0000256" key="7">
    <source>
        <dbReference type="ARBA" id="ARBA00022781"/>
    </source>
</evidence>
<keyword evidence="10" id="KW-0406">Ion transport</keyword>
<dbReference type="PRINTS" id="PR00124">
    <property type="entry name" value="ATPASEC"/>
</dbReference>
<dbReference type="InterPro" id="IPR038662">
    <property type="entry name" value="ATP_synth_F0_csu_sf"/>
</dbReference>
<protein>
    <recommendedName>
        <fullName evidence="15">ATP synthase F0 sector subunit C</fullName>
    </recommendedName>
</protein>
<feature type="signal peptide" evidence="18">
    <location>
        <begin position="1"/>
        <end position="22"/>
    </location>
</feature>
<dbReference type="AlphaFoldDB" id="A0A813HUY2"/>
<keyword evidence="5" id="KW-0138">CF(0)</keyword>
<evidence type="ECO:0000256" key="14">
    <source>
        <dbReference type="ARBA" id="ARBA00025198"/>
    </source>
</evidence>
<accession>A0A813HUY2</accession>
<evidence type="ECO:0000259" key="19">
    <source>
        <dbReference type="SMART" id="SM00827"/>
    </source>
</evidence>
<dbReference type="InterPro" id="IPR035921">
    <property type="entry name" value="F/V-ATP_Csub_sf"/>
</dbReference>
<keyword evidence="7" id="KW-0375">Hydrogen ion transport</keyword>
<evidence type="ECO:0000256" key="10">
    <source>
        <dbReference type="ARBA" id="ARBA00023065"/>
    </source>
</evidence>
<dbReference type="SUPFAM" id="SSF47473">
    <property type="entry name" value="EF-hand"/>
    <property type="match status" value="1"/>
</dbReference>
<dbReference type="GO" id="GO:0005509">
    <property type="term" value="F:calcium ion binding"/>
    <property type="evidence" value="ECO:0007669"/>
    <property type="project" value="InterPro"/>
</dbReference>
<dbReference type="NCBIfam" id="TIGR01260">
    <property type="entry name" value="ATP_synt_c"/>
    <property type="match status" value="1"/>
</dbReference>
<dbReference type="InterPro" id="IPR005953">
    <property type="entry name" value="ATP_synth_csu_bac/chlpt"/>
</dbReference>
<dbReference type="GO" id="GO:0015986">
    <property type="term" value="P:proton motive force-driven ATP synthesis"/>
    <property type="evidence" value="ECO:0007669"/>
    <property type="project" value="InterPro"/>
</dbReference>
<dbReference type="Pfam" id="PF00137">
    <property type="entry name" value="ATP-synt_C"/>
    <property type="match status" value="1"/>
</dbReference>
<reference evidence="20" key="1">
    <citation type="submission" date="2021-02" db="EMBL/GenBank/DDBJ databases">
        <authorList>
            <person name="Dougan E. K."/>
            <person name="Rhodes N."/>
            <person name="Thang M."/>
            <person name="Chan C."/>
        </authorList>
    </citation>
    <scope>NUCLEOTIDE SEQUENCE</scope>
</reference>
<evidence type="ECO:0000256" key="2">
    <source>
        <dbReference type="ARBA" id="ARBA00006704"/>
    </source>
</evidence>
<evidence type="ECO:0000256" key="5">
    <source>
        <dbReference type="ARBA" id="ARBA00022547"/>
    </source>
</evidence>
<dbReference type="Gene3D" id="1.10.238.10">
    <property type="entry name" value="EF-hand"/>
    <property type="match status" value="1"/>
</dbReference>
<dbReference type="PROSITE" id="PS00605">
    <property type="entry name" value="ATPASE_C"/>
    <property type="match status" value="1"/>
</dbReference>
<dbReference type="SUPFAM" id="SSF55048">
    <property type="entry name" value="Probable ACP-binding domain of malonyl-CoA ACP transacylase"/>
    <property type="match status" value="1"/>
</dbReference>
<dbReference type="Pfam" id="PF13202">
    <property type="entry name" value="EF-hand_5"/>
    <property type="match status" value="1"/>
</dbReference>
<feature type="transmembrane region" description="Helical" evidence="17">
    <location>
        <begin position="114"/>
        <end position="136"/>
    </location>
</feature>
<dbReference type="GO" id="GO:0045259">
    <property type="term" value="C:proton-transporting ATP synthase complex"/>
    <property type="evidence" value="ECO:0007669"/>
    <property type="project" value="UniProtKB-KW"/>
</dbReference>
<dbReference type="HAMAP" id="MF_01396">
    <property type="entry name" value="ATP_synth_c_bact"/>
    <property type="match status" value="1"/>
</dbReference>
<evidence type="ECO:0000256" key="12">
    <source>
        <dbReference type="ARBA" id="ARBA00023136"/>
    </source>
</evidence>
<feature type="transmembrane region" description="Helical" evidence="17">
    <location>
        <begin position="73"/>
        <end position="94"/>
    </location>
</feature>
<keyword evidence="3" id="KW-0813">Transport</keyword>
<keyword evidence="11" id="KW-0446">Lipid-binding</keyword>
<evidence type="ECO:0000256" key="16">
    <source>
        <dbReference type="SAM" id="MobiDB-lite"/>
    </source>
</evidence>
<dbReference type="Gene3D" id="3.40.366.10">
    <property type="entry name" value="Malonyl-Coenzyme A Acyl Carrier Protein, domain 2"/>
    <property type="match status" value="2"/>
</dbReference>
<dbReference type="InterPro" id="IPR002048">
    <property type="entry name" value="EF_hand_dom"/>
</dbReference>
<dbReference type="FunFam" id="1.20.20.10:FF:000002">
    <property type="entry name" value="ATP synthase subunit c"/>
    <property type="match status" value="1"/>
</dbReference>
<dbReference type="OrthoDB" id="541883at2759"/>
<feature type="region of interest" description="Disordered" evidence="16">
    <location>
        <begin position="808"/>
        <end position="832"/>
    </location>
</feature>
<evidence type="ECO:0000256" key="8">
    <source>
        <dbReference type="ARBA" id="ARBA00022837"/>
    </source>
</evidence>
<dbReference type="GO" id="GO:0005886">
    <property type="term" value="C:plasma membrane"/>
    <property type="evidence" value="ECO:0007669"/>
    <property type="project" value="UniProtKB-SubCell"/>
</dbReference>
<dbReference type="PANTHER" id="PTHR47170:SF2">
    <property type="entry name" value="MALONYL-COA:ACP TRANSACYLASE (MAT) DOMAIN-CONTAINING PROTEIN"/>
    <property type="match status" value="1"/>
</dbReference>
<dbReference type="PANTHER" id="PTHR47170">
    <property type="entry name" value="MALONYL-COA ACP TRANSACYLASE, ACP-BINDING"/>
    <property type="match status" value="1"/>
</dbReference>
<keyword evidence="13" id="KW-0066">ATP synthesis</keyword>
<keyword evidence="12 17" id="KW-0472">Membrane</keyword>
<comment type="function">
    <text evidence="14">F(1)F(0) ATP synthase produces ATP from ADP in the presence of a proton or sodium gradient. F-type ATPases consist of two structural domains, F(1) containing the extramembraneous catalytic core and F(0) containing the membrane proton channel, linked together by a central stalk and a peripheral stalk. During catalysis, ATP synthesis in the catalytic domain of F(1) is coupled via a rotary mechanism of the central stalk subunits to proton translocation.</text>
</comment>
<dbReference type="InterPro" id="IPR011992">
    <property type="entry name" value="EF-hand-dom_pair"/>
</dbReference>
<keyword evidence="9 17" id="KW-1133">Transmembrane helix</keyword>
<evidence type="ECO:0000256" key="3">
    <source>
        <dbReference type="ARBA" id="ARBA00022448"/>
    </source>
</evidence>
<comment type="similarity">
    <text evidence="2">Belongs to the ATPase C chain family.</text>
</comment>
<dbReference type="PROSITE" id="PS51257">
    <property type="entry name" value="PROKAR_LIPOPROTEIN"/>
    <property type="match status" value="1"/>
</dbReference>